<sequence length="20" mass="2628">MWEEEMRYIYSGHARFTEEY</sequence>
<name>A0A5K0VAL7_9MAGN</name>
<protein>
    <submittedName>
        <fullName evidence="1">Uncharacterized protein</fullName>
    </submittedName>
</protein>
<proteinExistence type="predicted"/>
<dbReference type="AlphaFoldDB" id="A0A5K0VAL7"/>
<dbReference type="EMBL" id="LR721774">
    <property type="protein sequence ID" value="VVV38216.1"/>
    <property type="molecule type" value="Genomic_DNA"/>
</dbReference>
<evidence type="ECO:0000313" key="1">
    <source>
        <dbReference type="EMBL" id="VVV38216.1"/>
    </source>
</evidence>
<reference evidence="1" key="1">
    <citation type="submission" date="2019-09" db="EMBL/GenBank/DDBJ databases">
        <authorList>
            <person name="Zhang L."/>
        </authorList>
    </citation>
    <scope>NUCLEOTIDE SEQUENCE</scope>
</reference>
<accession>A0A5K0VAL7</accession>
<gene>
    <name evidence="1" type="ORF">NYM_LOCUS1397</name>
</gene>
<organism evidence="1">
    <name type="scientific">Nymphaea colorata</name>
    <name type="common">pocket water lily</name>
    <dbReference type="NCBI Taxonomy" id="210225"/>
    <lineage>
        <taxon>Eukaryota</taxon>
        <taxon>Viridiplantae</taxon>
        <taxon>Streptophyta</taxon>
        <taxon>Embryophyta</taxon>
        <taxon>Tracheophyta</taxon>
        <taxon>Spermatophyta</taxon>
        <taxon>Magnoliopsida</taxon>
        <taxon>Nymphaeales</taxon>
        <taxon>Nymphaeaceae</taxon>
        <taxon>Nymphaea</taxon>
    </lineage>
</organism>